<reference evidence="1" key="1">
    <citation type="submission" date="2023-08" db="EMBL/GenBank/DDBJ databases">
        <title>Functional and genomic diversity of the sorghum phyllosphere microbiome.</title>
        <authorList>
            <person name="Shade A."/>
        </authorList>
    </citation>
    <scope>NUCLEOTIDE SEQUENCE</scope>
    <source>
        <strain evidence="1">SORGH_AS_0885</strain>
    </source>
</reference>
<evidence type="ECO:0000313" key="1">
    <source>
        <dbReference type="EMBL" id="MDR6209557.1"/>
    </source>
</evidence>
<keyword evidence="2" id="KW-1185">Reference proteome</keyword>
<gene>
    <name evidence="1" type="ORF">QE364_001257</name>
</gene>
<accession>A0ACC6IGB8</accession>
<proteinExistence type="predicted"/>
<name>A0ACC6IGB8_9ACTN</name>
<organism evidence="1 2">
    <name type="scientific">Nocardioides zeae</name>
    <dbReference type="NCBI Taxonomy" id="1457234"/>
    <lineage>
        <taxon>Bacteria</taxon>
        <taxon>Bacillati</taxon>
        <taxon>Actinomycetota</taxon>
        <taxon>Actinomycetes</taxon>
        <taxon>Propionibacteriales</taxon>
        <taxon>Nocardioidaceae</taxon>
        <taxon>Nocardioides</taxon>
    </lineage>
</organism>
<comment type="caution">
    <text evidence="1">The sequence shown here is derived from an EMBL/GenBank/DDBJ whole genome shotgun (WGS) entry which is preliminary data.</text>
</comment>
<dbReference type="EMBL" id="JAVIZJ010000003">
    <property type="protein sequence ID" value="MDR6209557.1"/>
    <property type="molecule type" value="Genomic_DNA"/>
</dbReference>
<protein>
    <submittedName>
        <fullName evidence="1">Nuclease of putative toxin-antitoxin system</fullName>
    </submittedName>
</protein>
<dbReference type="Proteomes" id="UP001261666">
    <property type="component" value="Unassembled WGS sequence"/>
</dbReference>
<evidence type="ECO:0000313" key="2">
    <source>
        <dbReference type="Proteomes" id="UP001261666"/>
    </source>
</evidence>
<sequence length="109" mass="12088">MRFLVDAQLPPALAGLLREHGHAAEHVIDIGPADAPDRDLWRYALAHDAVIVTKDEDFADMVAVSETGPPVAWVRTGNVRRAALLPWFEQLITQLVDAIDDGERLVELR</sequence>